<dbReference type="InterPro" id="IPR038749">
    <property type="entry name" value="Sld5_GINS_A"/>
</dbReference>
<gene>
    <name evidence="9" type="ORF">HMPREF1541_05761</name>
</gene>
<feature type="domain" description="GINS subunit" evidence="7">
    <location>
        <begin position="101"/>
        <end position="181"/>
    </location>
</feature>
<reference evidence="9 10" key="1">
    <citation type="submission" date="2013-03" db="EMBL/GenBank/DDBJ databases">
        <title>The Genome Sequence of Phialophora europaea CBS 101466.</title>
        <authorList>
            <consortium name="The Broad Institute Genomics Platform"/>
            <person name="Cuomo C."/>
            <person name="de Hoog S."/>
            <person name="Gorbushina A."/>
            <person name="Walker B."/>
            <person name="Young S.K."/>
            <person name="Zeng Q."/>
            <person name="Gargeya S."/>
            <person name="Fitzgerald M."/>
            <person name="Haas B."/>
            <person name="Abouelleil A."/>
            <person name="Allen A.W."/>
            <person name="Alvarado L."/>
            <person name="Arachchi H.M."/>
            <person name="Berlin A.M."/>
            <person name="Chapman S.B."/>
            <person name="Gainer-Dewar J."/>
            <person name="Goldberg J."/>
            <person name="Griggs A."/>
            <person name="Gujja S."/>
            <person name="Hansen M."/>
            <person name="Howarth C."/>
            <person name="Imamovic A."/>
            <person name="Ireland A."/>
            <person name="Larimer J."/>
            <person name="McCowan C."/>
            <person name="Murphy C."/>
            <person name="Pearson M."/>
            <person name="Poon T.W."/>
            <person name="Priest M."/>
            <person name="Roberts A."/>
            <person name="Saif S."/>
            <person name="Shea T."/>
            <person name="Sisk P."/>
            <person name="Sykes S."/>
            <person name="Wortman J."/>
            <person name="Nusbaum C."/>
            <person name="Birren B."/>
        </authorList>
    </citation>
    <scope>NUCLEOTIDE SEQUENCE [LARGE SCALE GENOMIC DNA]</scope>
    <source>
        <strain evidence="9 10">CBS 101466</strain>
    </source>
</reference>
<evidence type="ECO:0000313" key="10">
    <source>
        <dbReference type="Proteomes" id="UP000030752"/>
    </source>
</evidence>
<evidence type="ECO:0000259" key="7">
    <source>
        <dbReference type="Pfam" id="PF05916"/>
    </source>
</evidence>
<dbReference type="SUPFAM" id="SSF158573">
    <property type="entry name" value="GINS helical bundle-like"/>
    <property type="match status" value="1"/>
</dbReference>
<comment type="function">
    <text evidence="6">The GINS complex plays an essential role in the initiation of DNA replication.</text>
</comment>
<evidence type="ECO:0000256" key="4">
    <source>
        <dbReference type="ARBA" id="ARBA00022705"/>
    </source>
</evidence>
<dbReference type="Pfam" id="PF05916">
    <property type="entry name" value="Sld5"/>
    <property type="match status" value="1"/>
</dbReference>
<dbReference type="InterPro" id="IPR008591">
    <property type="entry name" value="GINS_Sld5"/>
</dbReference>
<dbReference type="InParanoid" id="W2RT90"/>
<protein>
    <recommendedName>
        <fullName evidence="3 6">DNA replication complex GINS protein SLD5</fullName>
    </recommendedName>
</protein>
<dbReference type="GeneID" id="19973100"/>
<dbReference type="Gene3D" id="1.20.58.1030">
    <property type="match status" value="1"/>
</dbReference>
<dbReference type="STRING" id="1220924.W2RT90"/>
<dbReference type="InterPro" id="IPR031633">
    <property type="entry name" value="SLD5_C"/>
</dbReference>
<dbReference type="PANTHER" id="PTHR21206:SF0">
    <property type="entry name" value="DNA REPLICATION COMPLEX GINS PROTEIN SLD5"/>
    <property type="match status" value="1"/>
</dbReference>
<proteinExistence type="inferred from homology"/>
<dbReference type="PIRSF" id="PIRSF007764">
    <property type="entry name" value="Sld5"/>
    <property type="match status" value="1"/>
</dbReference>
<evidence type="ECO:0000256" key="1">
    <source>
        <dbReference type="ARBA" id="ARBA00004123"/>
    </source>
</evidence>
<dbReference type="VEuPathDB" id="FungiDB:HMPREF1541_05761"/>
<dbReference type="Proteomes" id="UP000030752">
    <property type="component" value="Unassembled WGS sequence"/>
</dbReference>
<comment type="similarity">
    <text evidence="2 6">Belongs to the GINS4/SLD5 family.</text>
</comment>
<dbReference type="PANTHER" id="PTHR21206">
    <property type="entry name" value="SLD5 PROTEIN"/>
    <property type="match status" value="1"/>
</dbReference>
<dbReference type="eggNOG" id="KOG3176">
    <property type="taxonomic scope" value="Eukaryota"/>
</dbReference>
<dbReference type="HOGENOM" id="CLU_071893_1_0_1"/>
<feature type="domain" description="DNA replication complex GINS protein SLD5 C-terminal" evidence="8">
    <location>
        <begin position="209"/>
        <end position="267"/>
    </location>
</feature>
<evidence type="ECO:0000256" key="6">
    <source>
        <dbReference type="PIRNR" id="PIRNR007764"/>
    </source>
</evidence>
<keyword evidence="10" id="KW-1185">Reference proteome</keyword>
<evidence type="ECO:0000259" key="8">
    <source>
        <dbReference type="Pfam" id="PF16922"/>
    </source>
</evidence>
<dbReference type="InterPro" id="IPR021151">
    <property type="entry name" value="GINS_A"/>
</dbReference>
<dbReference type="GO" id="GO:0000727">
    <property type="term" value="P:double-strand break repair via break-induced replication"/>
    <property type="evidence" value="ECO:0007669"/>
    <property type="project" value="TreeGrafter"/>
</dbReference>
<dbReference type="CDD" id="cd11711">
    <property type="entry name" value="GINS_A_Sld5"/>
    <property type="match status" value="1"/>
</dbReference>
<name>W2RT90_CYPE1</name>
<organism evidence="9 10">
    <name type="scientific">Cyphellophora europaea (strain CBS 101466)</name>
    <name type="common">Phialophora europaea</name>
    <dbReference type="NCBI Taxonomy" id="1220924"/>
    <lineage>
        <taxon>Eukaryota</taxon>
        <taxon>Fungi</taxon>
        <taxon>Dikarya</taxon>
        <taxon>Ascomycota</taxon>
        <taxon>Pezizomycotina</taxon>
        <taxon>Eurotiomycetes</taxon>
        <taxon>Chaetothyriomycetidae</taxon>
        <taxon>Chaetothyriales</taxon>
        <taxon>Cyphellophoraceae</taxon>
        <taxon>Cyphellophora</taxon>
    </lineage>
</organism>
<dbReference type="AlphaFoldDB" id="W2RT90"/>
<dbReference type="GO" id="GO:0000811">
    <property type="term" value="C:GINS complex"/>
    <property type="evidence" value="ECO:0007669"/>
    <property type="project" value="UniProtKB-UniRule"/>
</dbReference>
<evidence type="ECO:0000313" key="9">
    <source>
        <dbReference type="EMBL" id="ETN39535.1"/>
    </source>
</evidence>
<evidence type="ECO:0000256" key="2">
    <source>
        <dbReference type="ARBA" id="ARBA00008187"/>
    </source>
</evidence>
<evidence type="ECO:0000256" key="5">
    <source>
        <dbReference type="ARBA" id="ARBA00023242"/>
    </source>
</evidence>
<dbReference type="EMBL" id="KB822721">
    <property type="protein sequence ID" value="ETN39535.1"/>
    <property type="molecule type" value="Genomic_DNA"/>
</dbReference>
<dbReference type="OrthoDB" id="338231at2759"/>
<dbReference type="FunCoup" id="W2RT90">
    <property type="interactions" value="637"/>
</dbReference>
<accession>W2RT90</accession>
<comment type="subcellular location">
    <subcellularLocation>
        <location evidence="1 6">Nucleus</location>
    </subcellularLocation>
</comment>
<sequence length="268" mass="29042">MDVDISDILASVSRPVPAARYDPTTPSTPYYDDNTAFTDHQLLTRAWTSERCAPDLLPYPTELLGRVMERVQAQIARIEDLAAGAGVGDGSSNGGVGNVNLVLSILQTDLSRTQFLVRSLLRQRLSKLTRFAGYYTSVLDADRKDDVVAREAGRAAAGGLLSGTEAQFLRGHQALLKGFYEGSFLTGFPQKLRRLDDGGTGEGGMQEGPDLLQVVVVRCLGERWGNEERVDAGEEGVSTVLEMERGQVWVVRWGDVRGGVGEGALEVL</sequence>
<dbReference type="Pfam" id="PF16922">
    <property type="entry name" value="SLD5_C"/>
    <property type="match status" value="1"/>
</dbReference>
<keyword evidence="5 6" id="KW-0539">Nucleus</keyword>
<evidence type="ECO:0000256" key="3">
    <source>
        <dbReference type="ARBA" id="ARBA00014804"/>
    </source>
</evidence>
<dbReference type="InterPro" id="IPR036224">
    <property type="entry name" value="GINS_bundle-like_dom_sf"/>
</dbReference>
<dbReference type="GO" id="GO:0006261">
    <property type="term" value="P:DNA-templated DNA replication"/>
    <property type="evidence" value="ECO:0007669"/>
    <property type="project" value="InterPro"/>
</dbReference>
<keyword evidence="4 6" id="KW-0235">DNA replication</keyword>
<dbReference type="RefSeq" id="XP_008718320.1">
    <property type="nucleotide sequence ID" value="XM_008720098.1"/>
</dbReference>